<feature type="coiled-coil region" evidence="1">
    <location>
        <begin position="181"/>
        <end position="283"/>
    </location>
</feature>
<keyword evidence="3" id="KW-1185">Reference proteome</keyword>
<dbReference type="AlphaFoldDB" id="X6LKF3"/>
<evidence type="ECO:0000313" key="3">
    <source>
        <dbReference type="Proteomes" id="UP000023152"/>
    </source>
</evidence>
<organism evidence="2 3">
    <name type="scientific">Reticulomyxa filosa</name>
    <dbReference type="NCBI Taxonomy" id="46433"/>
    <lineage>
        <taxon>Eukaryota</taxon>
        <taxon>Sar</taxon>
        <taxon>Rhizaria</taxon>
        <taxon>Retaria</taxon>
        <taxon>Foraminifera</taxon>
        <taxon>Monothalamids</taxon>
        <taxon>Reticulomyxidae</taxon>
        <taxon>Reticulomyxa</taxon>
    </lineage>
</organism>
<evidence type="ECO:0000313" key="2">
    <source>
        <dbReference type="EMBL" id="ETO02393.1"/>
    </source>
</evidence>
<keyword evidence="1" id="KW-0175">Coiled coil</keyword>
<comment type="caution">
    <text evidence="2">The sequence shown here is derived from an EMBL/GenBank/DDBJ whole genome shotgun (WGS) entry which is preliminary data.</text>
</comment>
<sequence length="308" mass="36333">MLHLNVESEEKKLENKKETFFFSGCFKKEWLLLTNKPQKLNALMCCICNQIANNAMELHCDEHENVDQVYLVGEECLQKYLKQNNGKCPIQQHGHCKFSQGKALRKSVSELSIICPRQFNLKKRQSDEGTKSGEEGHWNESNSKNICNYKGKMKDLKDHLDKSCNLILNKQNIPLEIINELNVMNKQIRELQNVVNVQTEQFKHLKAELLNKDEQICELTKDIQQLKTEMDQTIFNLKNQQNEQIEQWKIKFEVHFTKLEELVKSNNEQINNLKHELLKKNQTILSNDIQHLKIEIDQHHKKKMNKKK</sequence>
<reference evidence="2 3" key="1">
    <citation type="journal article" date="2013" name="Curr. Biol.">
        <title>The Genome of the Foraminiferan Reticulomyxa filosa.</title>
        <authorList>
            <person name="Glockner G."/>
            <person name="Hulsmann N."/>
            <person name="Schleicher M."/>
            <person name="Noegel A.A."/>
            <person name="Eichinger L."/>
            <person name="Gallinger C."/>
            <person name="Pawlowski J."/>
            <person name="Sierra R."/>
            <person name="Euteneuer U."/>
            <person name="Pillet L."/>
            <person name="Moustafa A."/>
            <person name="Platzer M."/>
            <person name="Groth M."/>
            <person name="Szafranski K."/>
            <person name="Schliwa M."/>
        </authorList>
    </citation>
    <scope>NUCLEOTIDE SEQUENCE [LARGE SCALE GENOMIC DNA]</scope>
</reference>
<protein>
    <recommendedName>
        <fullName evidence="4">Viral A-type inclusion protein</fullName>
    </recommendedName>
</protein>
<gene>
    <name evidence="2" type="ORF">RFI_35042</name>
</gene>
<dbReference type="EMBL" id="ASPP01035897">
    <property type="protein sequence ID" value="ETO02393.1"/>
    <property type="molecule type" value="Genomic_DNA"/>
</dbReference>
<accession>X6LKF3</accession>
<proteinExistence type="predicted"/>
<evidence type="ECO:0008006" key="4">
    <source>
        <dbReference type="Google" id="ProtNLM"/>
    </source>
</evidence>
<name>X6LKF3_RETFI</name>
<dbReference type="Proteomes" id="UP000023152">
    <property type="component" value="Unassembled WGS sequence"/>
</dbReference>
<evidence type="ECO:0000256" key="1">
    <source>
        <dbReference type="SAM" id="Coils"/>
    </source>
</evidence>
<dbReference type="InterPro" id="IPR013083">
    <property type="entry name" value="Znf_RING/FYVE/PHD"/>
</dbReference>
<dbReference type="Gene3D" id="3.30.40.10">
    <property type="entry name" value="Zinc/RING finger domain, C3HC4 (zinc finger)"/>
    <property type="match status" value="1"/>
</dbReference>